<dbReference type="GO" id="GO:0008270">
    <property type="term" value="F:zinc ion binding"/>
    <property type="evidence" value="ECO:0007669"/>
    <property type="project" value="UniProtKB-KW"/>
</dbReference>
<dbReference type="Gene3D" id="3.30.40.10">
    <property type="entry name" value="Zinc/RING finger domain, C3HC4 (zinc finger)"/>
    <property type="match status" value="1"/>
</dbReference>
<dbReference type="PROSITE" id="PS50089">
    <property type="entry name" value="ZF_RING_2"/>
    <property type="match status" value="1"/>
</dbReference>
<dbReference type="Gene3D" id="3.40.630.10">
    <property type="entry name" value="Zn peptidases"/>
    <property type="match status" value="1"/>
</dbReference>
<dbReference type="InterPro" id="IPR045175">
    <property type="entry name" value="M28_fam"/>
</dbReference>
<dbReference type="SUPFAM" id="SSF53187">
    <property type="entry name" value="Zn-dependent exopeptidases"/>
    <property type="match status" value="1"/>
</dbReference>
<dbReference type="AlphaFoldDB" id="A0A7I8W7J2"/>
<dbReference type="PANTHER" id="PTHR12147:SF26">
    <property type="entry name" value="PEPTIDASE M28 DOMAIN-CONTAINING PROTEIN"/>
    <property type="match status" value="1"/>
</dbReference>
<gene>
    <name evidence="8" type="ORF">DGYR_LOCUS11333</name>
</gene>
<dbReference type="PROSITE" id="PS00518">
    <property type="entry name" value="ZF_RING_1"/>
    <property type="match status" value="1"/>
</dbReference>
<dbReference type="InterPro" id="IPR001841">
    <property type="entry name" value="Znf_RING"/>
</dbReference>
<dbReference type="PANTHER" id="PTHR12147">
    <property type="entry name" value="METALLOPEPTIDASE M28 FAMILY MEMBER"/>
    <property type="match status" value="1"/>
</dbReference>
<dbReference type="InterPro" id="IPR017907">
    <property type="entry name" value="Znf_RING_CS"/>
</dbReference>
<dbReference type="InterPro" id="IPR013083">
    <property type="entry name" value="Znf_RING/FYVE/PHD"/>
</dbReference>
<name>A0A7I8W7J2_9ANNE</name>
<dbReference type="SMART" id="SM00184">
    <property type="entry name" value="RING"/>
    <property type="match status" value="1"/>
</dbReference>
<comment type="cofactor">
    <cofactor evidence="1">
        <name>Zn(2+)</name>
        <dbReference type="ChEBI" id="CHEBI:29105"/>
    </cofactor>
</comment>
<dbReference type="GO" id="GO:0006508">
    <property type="term" value="P:proteolysis"/>
    <property type="evidence" value="ECO:0007669"/>
    <property type="project" value="InterPro"/>
</dbReference>
<evidence type="ECO:0000256" key="3">
    <source>
        <dbReference type="ARBA" id="ARBA00022723"/>
    </source>
</evidence>
<evidence type="ECO:0000256" key="6">
    <source>
        <dbReference type="PROSITE-ProRule" id="PRU00175"/>
    </source>
</evidence>
<evidence type="ECO:0000256" key="4">
    <source>
        <dbReference type="ARBA" id="ARBA00022771"/>
    </source>
</evidence>
<keyword evidence="9" id="KW-1185">Reference proteome</keyword>
<dbReference type="Pfam" id="PF04389">
    <property type="entry name" value="Peptidase_M28"/>
    <property type="match status" value="1"/>
</dbReference>
<dbReference type="InterPro" id="IPR007484">
    <property type="entry name" value="Peptidase_M28"/>
</dbReference>
<proteinExistence type="inferred from homology"/>
<reference evidence="8 9" key="1">
    <citation type="submission" date="2020-08" db="EMBL/GenBank/DDBJ databases">
        <authorList>
            <person name="Hejnol A."/>
        </authorList>
    </citation>
    <scope>NUCLEOTIDE SEQUENCE [LARGE SCALE GENOMIC DNA]</scope>
</reference>
<dbReference type="EMBL" id="CAJFCJ010000019">
    <property type="protein sequence ID" value="CAD5123680.1"/>
    <property type="molecule type" value="Genomic_DNA"/>
</dbReference>
<dbReference type="Proteomes" id="UP000549394">
    <property type="component" value="Unassembled WGS sequence"/>
</dbReference>
<dbReference type="Pfam" id="PF00097">
    <property type="entry name" value="zf-C3HC4"/>
    <property type="match status" value="1"/>
</dbReference>
<dbReference type="InterPro" id="IPR018957">
    <property type="entry name" value="Znf_C3HC4_RING-type"/>
</dbReference>
<evidence type="ECO:0000313" key="8">
    <source>
        <dbReference type="EMBL" id="CAD5123680.1"/>
    </source>
</evidence>
<comment type="similarity">
    <text evidence="2">Belongs to the peptidase M28 family. M28B subfamily.</text>
</comment>
<evidence type="ECO:0000313" key="9">
    <source>
        <dbReference type="Proteomes" id="UP000549394"/>
    </source>
</evidence>
<sequence length="726" mass="84020">MPKFWSVPEEDVMCAICLTCWIHKDPILLHCSHTFCSKCIQNLVRYNGKYILTCPSCRTAHPLVSRDVSKLPRNIMFSNAVKQNQNKEYDIEKRLKIDDANVAGTRQMIMNQIDLQVDRLESFMKTDVHKNNSELKMQVERFFQIQQEKQNMNQPSLQFQATSKSSSDIANCQLFKQVVKTSIKFIEADFNLGKVRQVETKENFDLTENSRTVNFEQKDISIRGIFFINSHLYTLEERIYPNKSFTIVKQDFNLENGQIFSKHDHELTNAFVDKGKVYMNDFNDSHNCLTVKFNLQTKHVKKLSVSKFLHELQNFRSVGHKDIVATSKSHIMRIKDGKILWTEKGFRSLSEVLLLKVKAEKRNVAKNKDNFDISIDNLRGHLEKSFSFKRSHFQPEAKEICRHHIHDFFVDLANENSQKAFVDVHNFTSNSEDDNGNLAEGANYIYVLKGSNWGTSADNVILIGSHYDSQTNTSGVDDSGSGMAALYEITKLLTNANCPQEHTIVFAAFDFEEFGLQGSAEFVDDWLLPNILQKFDTSFQVALILETIMNYDFANETQTLPFGTELLFPDLVKLLRDRGMKSDFLAIIGRQDENEIMKELSDTYYTVDDDHVTPFHALGIEIPKRGWVDVIEWFFSGLYDFLRSDHTSFWTYDGNFTDVGLKALFITDTANFRGYMRTCYHFPCDNMERTATEENLKFLRRNALVFTKYLYEKTRSNCDLKMVTAK</sequence>
<dbReference type="GO" id="GO:0008235">
    <property type="term" value="F:metalloexopeptidase activity"/>
    <property type="evidence" value="ECO:0007669"/>
    <property type="project" value="InterPro"/>
</dbReference>
<dbReference type="OrthoDB" id="2214at2759"/>
<organism evidence="8 9">
    <name type="scientific">Dimorphilus gyrociliatus</name>
    <dbReference type="NCBI Taxonomy" id="2664684"/>
    <lineage>
        <taxon>Eukaryota</taxon>
        <taxon>Metazoa</taxon>
        <taxon>Spiralia</taxon>
        <taxon>Lophotrochozoa</taxon>
        <taxon>Annelida</taxon>
        <taxon>Polychaeta</taxon>
        <taxon>Polychaeta incertae sedis</taxon>
        <taxon>Dinophilidae</taxon>
        <taxon>Dimorphilus</taxon>
    </lineage>
</organism>
<keyword evidence="3" id="KW-0479">Metal-binding</keyword>
<keyword evidence="5" id="KW-0862">Zinc</keyword>
<evidence type="ECO:0000256" key="2">
    <source>
        <dbReference type="ARBA" id="ARBA00005634"/>
    </source>
</evidence>
<keyword evidence="4 6" id="KW-0863">Zinc-finger</keyword>
<comment type="caution">
    <text evidence="8">The sequence shown here is derived from an EMBL/GenBank/DDBJ whole genome shotgun (WGS) entry which is preliminary data.</text>
</comment>
<evidence type="ECO:0000256" key="5">
    <source>
        <dbReference type="ARBA" id="ARBA00022833"/>
    </source>
</evidence>
<evidence type="ECO:0000259" key="7">
    <source>
        <dbReference type="PROSITE" id="PS50089"/>
    </source>
</evidence>
<evidence type="ECO:0000256" key="1">
    <source>
        <dbReference type="ARBA" id="ARBA00001947"/>
    </source>
</evidence>
<accession>A0A7I8W7J2</accession>
<protein>
    <submittedName>
        <fullName evidence="8">DgyrCDS12004</fullName>
    </submittedName>
</protein>
<dbReference type="SUPFAM" id="SSF57850">
    <property type="entry name" value="RING/U-box"/>
    <property type="match status" value="1"/>
</dbReference>
<feature type="domain" description="RING-type" evidence="7">
    <location>
        <begin position="14"/>
        <end position="58"/>
    </location>
</feature>